<dbReference type="Proteomes" id="UP000183898">
    <property type="component" value="Unassembled WGS sequence"/>
</dbReference>
<keyword evidence="1" id="KW-1133">Transmembrane helix</keyword>
<keyword evidence="1" id="KW-0812">Transmembrane</keyword>
<dbReference type="EMBL" id="FOCT01000004">
    <property type="protein sequence ID" value="SEN40512.1"/>
    <property type="molecule type" value="Genomic_DNA"/>
</dbReference>
<reference evidence="2 3" key="1">
    <citation type="submission" date="2016-10" db="EMBL/GenBank/DDBJ databases">
        <authorList>
            <person name="de Groot N.N."/>
        </authorList>
    </citation>
    <scope>NUCLEOTIDE SEQUENCE [LARGE SCALE GENOMIC DNA]</scope>
    <source>
        <strain evidence="2 3">Nl18</strain>
    </source>
</reference>
<organism evidence="2 3">
    <name type="scientific">Nitrosospira multiformis</name>
    <dbReference type="NCBI Taxonomy" id="1231"/>
    <lineage>
        <taxon>Bacteria</taxon>
        <taxon>Pseudomonadati</taxon>
        <taxon>Pseudomonadota</taxon>
        <taxon>Betaproteobacteria</taxon>
        <taxon>Nitrosomonadales</taxon>
        <taxon>Nitrosomonadaceae</taxon>
        <taxon>Nitrosospira</taxon>
    </lineage>
</organism>
<protein>
    <submittedName>
        <fullName evidence="2">Uncharacterized protein</fullName>
    </submittedName>
</protein>
<keyword evidence="1" id="KW-0472">Membrane</keyword>
<gene>
    <name evidence="2" type="ORF">SAMN05216404_104136</name>
</gene>
<feature type="transmembrane region" description="Helical" evidence="1">
    <location>
        <begin position="70"/>
        <end position="90"/>
    </location>
</feature>
<accession>A0A1H8G933</accession>
<name>A0A1H8G933_9PROT</name>
<feature type="transmembrane region" description="Helical" evidence="1">
    <location>
        <begin position="12"/>
        <end position="29"/>
    </location>
</feature>
<sequence>MRSMRQEGRINWLVLMLIVFAASMAYWLWRAHVQVSYEIDLACRLPDASACSTAKARYMDSFYASWFSQMFPWILPFVPAFIYVFFFRWLRRNKQASGD</sequence>
<evidence type="ECO:0000313" key="2">
    <source>
        <dbReference type="EMBL" id="SEN40512.1"/>
    </source>
</evidence>
<proteinExistence type="predicted"/>
<evidence type="ECO:0000256" key="1">
    <source>
        <dbReference type="SAM" id="Phobius"/>
    </source>
</evidence>
<evidence type="ECO:0000313" key="3">
    <source>
        <dbReference type="Proteomes" id="UP000183898"/>
    </source>
</evidence>
<dbReference type="AlphaFoldDB" id="A0A1H8G933"/>